<evidence type="ECO:0000313" key="2">
    <source>
        <dbReference type="EMBL" id="NVO84295.1"/>
    </source>
</evidence>
<dbReference type="EMBL" id="JABKAV010000009">
    <property type="protein sequence ID" value="NVO84295.1"/>
    <property type="molecule type" value="Genomic_DNA"/>
</dbReference>
<keyword evidence="3" id="KW-1185">Reference proteome</keyword>
<dbReference type="Proteomes" id="UP000626554">
    <property type="component" value="Unassembled WGS sequence"/>
</dbReference>
<keyword evidence="1" id="KW-0472">Membrane</keyword>
<evidence type="ECO:0000313" key="3">
    <source>
        <dbReference type="Proteomes" id="UP000626554"/>
    </source>
</evidence>
<comment type="caution">
    <text evidence="2">The sequence shown here is derived from an EMBL/GenBank/DDBJ whole genome shotgun (WGS) entry which is preliminary data.</text>
</comment>
<keyword evidence="1" id="KW-1133">Transmembrane helix</keyword>
<name>A0ABX2Q030_9BACT</name>
<reference evidence="2 3" key="1">
    <citation type="submission" date="2020-05" db="EMBL/GenBank/DDBJ databases">
        <title>Hymenobacter terrestris sp. nov. and Hymenobacter lapidiphilus sp. nov., isolated from regoliths in Antarctica.</title>
        <authorList>
            <person name="Sedlacek I."/>
            <person name="Pantucek R."/>
            <person name="Zeman M."/>
            <person name="Holochova P."/>
            <person name="Kralova S."/>
            <person name="Stankova E."/>
            <person name="Sedo O."/>
            <person name="Micenkova L."/>
            <person name="Svec P."/>
            <person name="Gupta V."/>
            <person name="Sood U."/>
            <person name="Korpole U.S."/>
            <person name="Lal R."/>
        </authorList>
    </citation>
    <scope>NUCLEOTIDE SEQUENCE [LARGE SCALE GENOMIC DNA]</scope>
    <source>
        <strain evidence="2 3">P5252</strain>
    </source>
</reference>
<accession>A0ABX2Q030</accession>
<gene>
    <name evidence="2" type="ORF">HW556_05325</name>
</gene>
<sequence>MDSVFEHWGVVTSAVAGAVAVLLYFVKNWRAVEELKATCVANQQKAEALALRVDDYHVSAVAREEKLRLEMGKQAESIRTEALQQRTELRKEMVELVMKLGEKLAHIDKTMALVDERTKVLTDFTKDQQKRNEWADRILARLDTHGPA</sequence>
<feature type="transmembrane region" description="Helical" evidence="1">
    <location>
        <begin position="6"/>
        <end position="26"/>
    </location>
</feature>
<protein>
    <submittedName>
        <fullName evidence="2">Uncharacterized protein</fullName>
    </submittedName>
</protein>
<proteinExistence type="predicted"/>
<organism evidence="2 3">
    <name type="scientific">Hymenobacter terrestris</name>
    <dbReference type="NCBI Taxonomy" id="2748310"/>
    <lineage>
        <taxon>Bacteria</taxon>
        <taxon>Pseudomonadati</taxon>
        <taxon>Bacteroidota</taxon>
        <taxon>Cytophagia</taxon>
        <taxon>Cytophagales</taxon>
        <taxon>Hymenobacteraceae</taxon>
        <taxon>Hymenobacter</taxon>
    </lineage>
</organism>
<evidence type="ECO:0000256" key="1">
    <source>
        <dbReference type="SAM" id="Phobius"/>
    </source>
</evidence>
<keyword evidence="1" id="KW-0812">Transmembrane</keyword>